<keyword evidence="3" id="KW-1185">Reference proteome</keyword>
<evidence type="ECO:0000256" key="1">
    <source>
        <dbReference type="SAM" id="Phobius"/>
    </source>
</evidence>
<accession>G8Y0E5</accession>
<name>G8Y0E5_PICSO</name>
<evidence type="ECO:0000313" key="3">
    <source>
        <dbReference type="Proteomes" id="UP000005222"/>
    </source>
</evidence>
<protein>
    <submittedName>
        <fullName evidence="2">Piso0_004781 protein</fullName>
    </submittedName>
</protein>
<dbReference type="InParanoid" id="G8Y0E5"/>
<organism evidence="2 3">
    <name type="scientific">Pichia sorbitophila (strain ATCC MYA-4447 / BCRC 22081 / CBS 7064 / NBRC 10061 / NRRL Y-12695)</name>
    <name type="common">Hybrid yeast</name>
    <dbReference type="NCBI Taxonomy" id="559304"/>
    <lineage>
        <taxon>Eukaryota</taxon>
        <taxon>Fungi</taxon>
        <taxon>Dikarya</taxon>
        <taxon>Ascomycota</taxon>
        <taxon>Saccharomycotina</taxon>
        <taxon>Pichiomycetes</taxon>
        <taxon>Debaryomycetaceae</taxon>
        <taxon>Millerozyma</taxon>
    </lineage>
</organism>
<evidence type="ECO:0000313" key="2">
    <source>
        <dbReference type="EMBL" id="CCE86298.1"/>
    </source>
</evidence>
<dbReference type="Proteomes" id="UP000005222">
    <property type="component" value="Chromosome N"/>
</dbReference>
<dbReference type="OrthoDB" id="4083114at2759"/>
<reference evidence="2 3" key="1">
    <citation type="journal article" date="2012" name="G3 (Bethesda)">
        <title>Pichia sorbitophila, an interspecies yeast hybrid reveals early steps of genome resolution following polyploidization.</title>
        <authorList>
            <person name="Leh Louis V."/>
            <person name="Despons L."/>
            <person name="Friedrich A."/>
            <person name="Martin T."/>
            <person name="Durrens P."/>
            <person name="Casaregola S."/>
            <person name="Neuveglise C."/>
            <person name="Fairhead C."/>
            <person name="Marck C."/>
            <person name="Cruz J.A."/>
            <person name="Straub M.L."/>
            <person name="Kugler V."/>
            <person name="Sacerdot C."/>
            <person name="Uzunov Z."/>
            <person name="Thierry A."/>
            <person name="Weiss S."/>
            <person name="Bleykasten C."/>
            <person name="De Montigny J."/>
            <person name="Jacques N."/>
            <person name="Jung P."/>
            <person name="Lemaire M."/>
            <person name="Mallet S."/>
            <person name="Morel G."/>
            <person name="Richard G.F."/>
            <person name="Sarkar A."/>
            <person name="Savel G."/>
            <person name="Schacherer J."/>
            <person name="Seret M.L."/>
            <person name="Talla E."/>
            <person name="Samson G."/>
            <person name="Jubin C."/>
            <person name="Poulain J."/>
            <person name="Vacherie B."/>
            <person name="Barbe V."/>
            <person name="Pelletier E."/>
            <person name="Sherman D.J."/>
            <person name="Westhof E."/>
            <person name="Weissenbach J."/>
            <person name="Baret P.V."/>
            <person name="Wincker P."/>
            <person name="Gaillardin C."/>
            <person name="Dujon B."/>
            <person name="Souciet J.L."/>
        </authorList>
    </citation>
    <scope>NUCLEOTIDE SEQUENCE [LARGE SCALE GENOMIC DNA]</scope>
    <source>
        <strain evidence="3">ATCC MYA-4447 / BCRC 22081 / CBS 7064 / NBRC 10061 / NRRL Y-12695</strain>
    </source>
</reference>
<dbReference type="HOGENOM" id="CLU_921408_0_0_1"/>
<keyword evidence="1" id="KW-0472">Membrane</keyword>
<gene>
    <name evidence="2" type="primary">Piso0_004781</name>
    <name evidence="2" type="ORF">GNLVRS01_PISO0N01003g</name>
</gene>
<keyword evidence="1" id="KW-0812">Transmembrane</keyword>
<feature type="transmembrane region" description="Helical" evidence="1">
    <location>
        <begin position="169"/>
        <end position="189"/>
    </location>
</feature>
<dbReference type="eggNOG" id="ENOG502RPZ5">
    <property type="taxonomic scope" value="Eukaryota"/>
</dbReference>
<keyword evidence="1" id="KW-1133">Transmembrane helix</keyword>
<proteinExistence type="predicted"/>
<feature type="transmembrane region" description="Helical" evidence="1">
    <location>
        <begin position="232"/>
        <end position="252"/>
    </location>
</feature>
<sequence>MITNRGTIDEQDSTNAMFPTQMPGLFPDRHIESSLDLGAGSEWANSPISELLEEENVTRFTSKQKMVYKTNLQSHMISQLDGLVYITAGYQFIKFSHSTTILPLLLHVSTELLLACSAISCRFTPSSTAINTGVDQLINLNREREQSRGEVESDADVIQRVYNRACSLLYWKSFITFAWHIMSFFLWLLPLVSRDELDLLENGGWWFVSFIGESVPTDVSANSSIWIKMIKLGLPGIIFTELLIFMIQLTLFQSIYRQSTLSMLGHNLHENELEILRKPGENSPACSNLEMAADGSAKIFRVRLYEVLNQ</sequence>
<dbReference type="AlphaFoldDB" id="G8Y0E5"/>
<dbReference type="EMBL" id="FO082046">
    <property type="protein sequence ID" value="CCE86298.1"/>
    <property type="molecule type" value="Genomic_DNA"/>
</dbReference>